<dbReference type="InterPro" id="IPR000477">
    <property type="entry name" value="RT_dom"/>
</dbReference>
<gene>
    <name evidence="9" type="ORF">APLA_LOCUS16501</name>
</gene>
<keyword evidence="3" id="KW-0548">Nucleotidyltransferase</keyword>
<dbReference type="PANTHER" id="PTHR37984:SF5">
    <property type="entry name" value="PROTEIN NYNRIN-LIKE"/>
    <property type="match status" value="1"/>
</dbReference>
<evidence type="ECO:0000313" key="9">
    <source>
        <dbReference type="EMBL" id="CAB3259432.1"/>
    </source>
</evidence>
<dbReference type="Pfam" id="PF00665">
    <property type="entry name" value="rve"/>
    <property type="match status" value="1"/>
</dbReference>
<name>A0A8S1BLI2_ARCPL</name>
<evidence type="ECO:0000256" key="6">
    <source>
        <dbReference type="ARBA" id="ARBA00023268"/>
    </source>
</evidence>
<dbReference type="Gene3D" id="2.40.70.10">
    <property type="entry name" value="Acid Proteases"/>
    <property type="match status" value="1"/>
</dbReference>
<dbReference type="Gene3D" id="3.30.420.10">
    <property type="entry name" value="Ribonuclease H-like superfamily/Ribonuclease H"/>
    <property type="match status" value="1"/>
</dbReference>
<evidence type="ECO:0000259" key="8">
    <source>
        <dbReference type="PROSITE" id="PS50994"/>
    </source>
</evidence>
<evidence type="ECO:0000256" key="1">
    <source>
        <dbReference type="ARBA" id="ARBA00012493"/>
    </source>
</evidence>
<comment type="caution">
    <text evidence="9">The sequence shown here is derived from an EMBL/GenBank/DDBJ whole genome shotgun (WGS) entry which is preliminary data.</text>
</comment>
<dbReference type="SUPFAM" id="SSF50630">
    <property type="entry name" value="Acid proteases"/>
    <property type="match status" value="1"/>
</dbReference>
<dbReference type="SUPFAM" id="SSF56672">
    <property type="entry name" value="DNA/RNA polymerases"/>
    <property type="match status" value="1"/>
</dbReference>
<dbReference type="GO" id="GO:0004519">
    <property type="term" value="F:endonuclease activity"/>
    <property type="evidence" value="ECO:0007669"/>
    <property type="project" value="UniProtKB-KW"/>
</dbReference>
<dbReference type="InterPro" id="IPR041588">
    <property type="entry name" value="Integrase_H2C2"/>
</dbReference>
<dbReference type="AlphaFoldDB" id="A0A8S1BLI2"/>
<feature type="compositionally biased region" description="Polar residues" evidence="7">
    <location>
        <begin position="1001"/>
        <end position="1011"/>
    </location>
</feature>
<keyword evidence="4" id="KW-0540">Nuclease</keyword>
<evidence type="ECO:0000256" key="3">
    <source>
        <dbReference type="ARBA" id="ARBA00022695"/>
    </source>
</evidence>
<reference evidence="9 10" key="1">
    <citation type="submission" date="2020-04" db="EMBL/GenBank/DDBJ databases">
        <authorList>
            <person name="Wallbank WR R."/>
            <person name="Pardo Diaz C."/>
            <person name="Kozak K."/>
            <person name="Martin S."/>
            <person name="Jiggins C."/>
            <person name="Moest M."/>
            <person name="Warren A I."/>
            <person name="Byers J.R.P. K."/>
            <person name="Montejo-Kovacevich G."/>
            <person name="Yen C E."/>
        </authorList>
    </citation>
    <scope>NUCLEOTIDE SEQUENCE [LARGE SCALE GENOMIC DNA]</scope>
</reference>
<accession>A0A8S1BLI2</accession>
<dbReference type="InterPro" id="IPR043502">
    <property type="entry name" value="DNA/RNA_pol_sf"/>
</dbReference>
<dbReference type="GO" id="GO:0015074">
    <property type="term" value="P:DNA integration"/>
    <property type="evidence" value="ECO:0007669"/>
    <property type="project" value="InterPro"/>
</dbReference>
<dbReference type="Gene3D" id="3.30.70.270">
    <property type="match status" value="2"/>
</dbReference>
<dbReference type="InterPro" id="IPR041577">
    <property type="entry name" value="RT_RNaseH_2"/>
</dbReference>
<keyword evidence="2" id="KW-0808">Transferase</keyword>
<proteinExistence type="predicted"/>
<dbReference type="InterPro" id="IPR001584">
    <property type="entry name" value="Integrase_cat-core"/>
</dbReference>
<dbReference type="FunFam" id="3.30.70.270:FF:000026">
    <property type="entry name" value="Transposon Ty3-G Gag-Pol polyprotein"/>
    <property type="match status" value="1"/>
</dbReference>
<dbReference type="InterPro" id="IPR050951">
    <property type="entry name" value="Retrovirus_Pol_polyprotein"/>
</dbReference>
<dbReference type="Gene3D" id="4.10.60.10">
    <property type="entry name" value="Zinc finger, CCHC-type"/>
    <property type="match status" value="1"/>
</dbReference>
<keyword evidence="5" id="KW-0378">Hydrolase</keyword>
<dbReference type="SUPFAM" id="SSF53098">
    <property type="entry name" value="Ribonuclease H-like"/>
    <property type="match status" value="1"/>
</dbReference>
<keyword evidence="6" id="KW-0511">Multifunctional enzyme</keyword>
<sequence length="1084" mass="123123">MSLSPPLMAHEADAVMPPNFIEFYDSKSKFKRWVQRLEGAFNLYKIKPNKKNSYFLHYIGSELYDTLCDLVSPSQPETRTYEENIASLTNYIDPVPLEIAEYFAFHHRGQQEGETIKEYMAVLRRMAAGCNFGSFLETALRNQLVCGLTSQKIKDRLLETRNLNLQTAFDIAIGMEVSQVESCKTREVNIVQMNMKRRQPVTHNLQAKNSSVHSAPPKPCYRCGGDHSASKCTWINASCNYCHRIGHIKKMCLKLKNSQKVNLVDVEESEQDVVQFVSESEIKYVVNNCLITNTAKDNDSSKFLVSVNFGKVNLYMELDTGSAVSVISKQDYTKKFPELTLIKTNVKLCTYSNHYLHVLGLIKVTASVGTEKCENLNLYVVEGTRLPLLGREWIRAFKWTSFGDCLAPIHSIETGVHCFIDDIRVTGSSDKEHLGRLDLVLTRLSDYGLKINLEKSEFMRDEIEYCGYKISKRGLHKADQKIKSVVNALTPKSVSELQALLGLVNYYGRFIPNLSDILEPLHELLRKGKEWVWTDNCEKSLNKIKEHMMSDTVLAHYSPDLPLIVATDASPTGVGAGFNYSIRYKTSKANANADALSRLAAFDEERISLEEADIFQMSLMNVLPVTEPDIAQATLEDPTLKRLLVGLKSGKKIAHLERFGIDQSEFSLYKDCILRGSRVLVPERFRQVVLNDLHSAHFGTSKMLALARSYCWWPGIDQDVRNMVKNCAECCLNQNKPSPVAPKHVWEFPSRPFERVHVDFAGQFLGVYFLVLVDAYSKWPEVHIMNKIDTESTLEVLERIFSTFGYPDVLVSDNGSQFVNPKFQEYLKCHNIIHKRSAPYNPATNGQAERYVQIIKNKLRCLRANKNKMQKCLNQILFQYRIMPHTATGKTPSELIFNFCVKSNLSAMCRQSNNDVEKARKLHVGDRVIARNYSGQERWKFGRINRVLGSLHYEIIMDNGLLWRRHIDQLRKIGENVRLVRDNDCISQDWALDNNSEKVLNSPGLSDTVSSEVKDNETEHGPGLTADISHEVSNPQDIPHTITSDAATTTSTSVGNNTHIRDVPNHPGVRRSSRIKKPVVRLDL</sequence>
<evidence type="ECO:0000313" key="10">
    <source>
        <dbReference type="Proteomes" id="UP000494256"/>
    </source>
</evidence>
<keyword evidence="5" id="KW-0255">Endonuclease</keyword>
<evidence type="ECO:0000256" key="2">
    <source>
        <dbReference type="ARBA" id="ARBA00022679"/>
    </source>
</evidence>
<dbReference type="Pfam" id="PF00078">
    <property type="entry name" value="RVT_1"/>
    <property type="match status" value="1"/>
</dbReference>
<dbReference type="GO" id="GO:0003676">
    <property type="term" value="F:nucleic acid binding"/>
    <property type="evidence" value="ECO:0007669"/>
    <property type="project" value="InterPro"/>
</dbReference>
<feature type="domain" description="Integrase catalytic" evidence="8">
    <location>
        <begin position="748"/>
        <end position="900"/>
    </location>
</feature>
<dbReference type="OrthoDB" id="10261470at2759"/>
<dbReference type="GO" id="GO:0042575">
    <property type="term" value="C:DNA polymerase complex"/>
    <property type="evidence" value="ECO:0007669"/>
    <property type="project" value="UniProtKB-ARBA"/>
</dbReference>
<dbReference type="Pfam" id="PF17921">
    <property type="entry name" value="Integrase_H2C2"/>
    <property type="match status" value="1"/>
</dbReference>
<dbReference type="FunFam" id="1.10.340.70:FF:000004">
    <property type="entry name" value="Retrovirus-related Pol polyprotein from transposon 297-like Protein"/>
    <property type="match status" value="1"/>
</dbReference>
<feature type="compositionally biased region" description="Low complexity" evidence="7">
    <location>
        <begin position="1041"/>
        <end position="1053"/>
    </location>
</feature>
<dbReference type="InterPro" id="IPR036397">
    <property type="entry name" value="RNaseH_sf"/>
</dbReference>
<evidence type="ECO:0000256" key="4">
    <source>
        <dbReference type="ARBA" id="ARBA00022722"/>
    </source>
</evidence>
<dbReference type="Gene3D" id="1.10.340.70">
    <property type="match status" value="1"/>
</dbReference>
<evidence type="ECO:0000256" key="5">
    <source>
        <dbReference type="ARBA" id="ARBA00022759"/>
    </source>
</evidence>
<dbReference type="EMBL" id="CADEBD010000739">
    <property type="protein sequence ID" value="CAB3259432.1"/>
    <property type="molecule type" value="Genomic_DNA"/>
</dbReference>
<dbReference type="InterPro" id="IPR043128">
    <property type="entry name" value="Rev_trsase/Diguanyl_cyclase"/>
</dbReference>
<dbReference type="InterPro" id="IPR012337">
    <property type="entry name" value="RNaseH-like_sf"/>
</dbReference>
<dbReference type="GO" id="GO:0003964">
    <property type="term" value="F:RNA-directed DNA polymerase activity"/>
    <property type="evidence" value="ECO:0007669"/>
    <property type="project" value="UniProtKB-EC"/>
</dbReference>
<dbReference type="Pfam" id="PF17919">
    <property type="entry name" value="RT_RNaseH_2"/>
    <property type="match status" value="1"/>
</dbReference>
<dbReference type="PROSITE" id="PS50994">
    <property type="entry name" value="INTEGRASE"/>
    <property type="match status" value="1"/>
</dbReference>
<dbReference type="PANTHER" id="PTHR37984">
    <property type="entry name" value="PROTEIN CBG26694"/>
    <property type="match status" value="1"/>
</dbReference>
<dbReference type="FunFam" id="3.30.420.10:FF:000063">
    <property type="entry name" value="Retrovirus-related Pol polyprotein from transposon 297-like Protein"/>
    <property type="match status" value="1"/>
</dbReference>
<feature type="region of interest" description="Disordered" evidence="7">
    <location>
        <begin position="1001"/>
        <end position="1025"/>
    </location>
</feature>
<dbReference type="EC" id="2.7.7.49" evidence="1"/>
<protein>
    <recommendedName>
        <fullName evidence="1">RNA-directed DNA polymerase</fullName>
        <ecNumber evidence="1">2.7.7.49</ecNumber>
    </recommendedName>
</protein>
<organism evidence="9 10">
    <name type="scientific">Arctia plantaginis</name>
    <name type="common">Wood tiger moth</name>
    <name type="synonym">Phalaena plantaginis</name>
    <dbReference type="NCBI Taxonomy" id="874455"/>
    <lineage>
        <taxon>Eukaryota</taxon>
        <taxon>Metazoa</taxon>
        <taxon>Ecdysozoa</taxon>
        <taxon>Arthropoda</taxon>
        <taxon>Hexapoda</taxon>
        <taxon>Insecta</taxon>
        <taxon>Pterygota</taxon>
        <taxon>Neoptera</taxon>
        <taxon>Endopterygota</taxon>
        <taxon>Lepidoptera</taxon>
        <taxon>Glossata</taxon>
        <taxon>Ditrysia</taxon>
        <taxon>Noctuoidea</taxon>
        <taxon>Erebidae</taxon>
        <taxon>Arctiinae</taxon>
        <taxon>Arctia</taxon>
    </lineage>
</organism>
<evidence type="ECO:0000256" key="7">
    <source>
        <dbReference type="SAM" id="MobiDB-lite"/>
    </source>
</evidence>
<feature type="region of interest" description="Disordered" evidence="7">
    <location>
        <begin position="1038"/>
        <end position="1058"/>
    </location>
</feature>
<dbReference type="Proteomes" id="UP000494256">
    <property type="component" value="Unassembled WGS sequence"/>
</dbReference>
<dbReference type="InterPro" id="IPR021109">
    <property type="entry name" value="Peptidase_aspartic_dom_sf"/>
</dbReference>